<keyword evidence="1" id="KW-1133">Transmembrane helix</keyword>
<evidence type="ECO:0000313" key="2">
    <source>
        <dbReference type="EMBL" id="MCP3429310.1"/>
    </source>
</evidence>
<feature type="transmembrane region" description="Helical" evidence="1">
    <location>
        <begin position="43"/>
        <end position="72"/>
    </location>
</feature>
<evidence type="ECO:0000313" key="3">
    <source>
        <dbReference type="Proteomes" id="UP001165413"/>
    </source>
</evidence>
<proteinExistence type="predicted"/>
<keyword evidence="1" id="KW-0812">Transmembrane</keyword>
<dbReference type="RefSeq" id="WP_254101481.1">
    <property type="nucleotide sequence ID" value="NZ_JANATA010000019.1"/>
</dbReference>
<keyword evidence="3" id="KW-1185">Reference proteome</keyword>
<gene>
    <name evidence="2" type="ORF">NLF92_10170</name>
</gene>
<comment type="caution">
    <text evidence="2">The sequence shown here is derived from an EMBL/GenBank/DDBJ whole genome shotgun (WGS) entry which is preliminary data.</text>
</comment>
<feature type="transmembrane region" description="Helical" evidence="1">
    <location>
        <begin position="79"/>
        <end position="101"/>
    </location>
</feature>
<organism evidence="2 3">
    <name type="scientific">Opacimonas viscosa</name>
    <dbReference type="NCBI Taxonomy" id="2961944"/>
    <lineage>
        <taxon>Bacteria</taxon>
        <taxon>Pseudomonadati</taxon>
        <taxon>Pseudomonadota</taxon>
        <taxon>Gammaproteobacteria</taxon>
        <taxon>Alteromonadales</taxon>
        <taxon>Alteromonadaceae</taxon>
        <taxon>Opacimonas</taxon>
    </lineage>
</organism>
<accession>A0AA42BLZ9</accession>
<dbReference type="Proteomes" id="UP001165413">
    <property type="component" value="Unassembled WGS sequence"/>
</dbReference>
<dbReference type="AlphaFoldDB" id="A0AA42BLZ9"/>
<protein>
    <submittedName>
        <fullName evidence="2">Uncharacterized protein</fullName>
    </submittedName>
</protein>
<keyword evidence="1" id="KW-0472">Membrane</keyword>
<sequence>MKNLIIAILMVILLVNGLLHVVYEWFDFTLMLNSFNLDIVSASILFSALSIIAVIIGFVVAVSVLGTVVFVGFAILSSVFIVSMTAFWPALLIMLLAIWLLSNKVNKDLGDNVTTF</sequence>
<reference evidence="2" key="1">
    <citation type="submission" date="2022-07" db="EMBL/GenBank/DDBJ databases">
        <title>Characterization of the Novel Bacterium Alteromonas immobilis LMIT006 and Alteromonas gregis LMIT007.</title>
        <authorList>
            <person name="Lin X."/>
        </authorList>
    </citation>
    <scope>NUCLEOTIDE SEQUENCE</scope>
    <source>
        <strain evidence="2">LMIT007</strain>
    </source>
</reference>
<name>A0AA42BLZ9_9ALTE</name>
<dbReference type="EMBL" id="JANATA010000019">
    <property type="protein sequence ID" value="MCP3429310.1"/>
    <property type="molecule type" value="Genomic_DNA"/>
</dbReference>
<evidence type="ECO:0000256" key="1">
    <source>
        <dbReference type="SAM" id="Phobius"/>
    </source>
</evidence>